<dbReference type="RefSeq" id="WP_246914747.1">
    <property type="nucleotide sequence ID" value="NZ_JALJRB010000040.1"/>
</dbReference>
<dbReference type="InterPro" id="IPR024925">
    <property type="entry name" value="Malonyl_CoA-ACP_transAc"/>
</dbReference>
<accession>A0AA41R8N5</accession>
<proteinExistence type="inferred from homology"/>
<dbReference type="SMART" id="SM00827">
    <property type="entry name" value="PKS_AT"/>
    <property type="match status" value="1"/>
</dbReference>
<evidence type="ECO:0000256" key="3">
    <source>
        <dbReference type="ARBA" id="ARBA00022679"/>
    </source>
</evidence>
<dbReference type="PANTHER" id="PTHR42681:SF1">
    <property type="entry name" value="MALONYL-COA-ACYL CARRIER PROTEIN TRANSACYLASE, MITOCHONDRIAL"/>
    <property type="match status" value="1"/>
</dbReference>
<feature type="active site" evidence="7">
    <location>
        <position position="116"/>
    </location>
</feature>
<name>A0AA41R8N5_9BACT</name>
<sequence length="339" mass="37432">MKEAVGAHKETTVSNPETGELKRVSARTAFMFPGQGTQYLGMGKHVCDHSPRSTAVWDCASDISGINVRKLCSKGPMKLLDQTRYQQIAITTVNMASLVELTHYSPMAADAVLGHSVGEYTALYCAGAIGMEDTFRAVNARARIMQQISSNSEGGMAAVIGPSHTEMQELLEGSDMATHISIANDNTPQQQVLAGPRRQLKTFCRSLMRLGHKVVQLPVNGAWHSSMMAPGVDAFATVLTGIPLHYPKIPVIMNRAGRPVSDPDLIRRYLSEHLSRKVLWAESMRLLVKIGVHQIVEIGPRKILSRMLSDFVFPQTITVSHIDDIFRRRSISLSKRMER</sequence>
<comment type="catalytic activity">
    <reaction evidence="5 6">
        <text>holo-[ACP] + malonyl-CoA = malonyl-[ACP] + CoA</text>
        <dbReference type="Rhea" id="RHEA:41792"/>
        <dbReference type="Rhea" id="RHEA-COMP:9623"/>
        <dbReference type="Rhea" id="RHEA-COMP:9685"/>
        <dbReference type="ChEBI" id="CHEBI:57287"/>
        <dbReference type="ChEBI" id="CHEBI:57384"/>
        <dbReference type="ChEBI" id="CHEBI:64479"/>
        <dbReference type="ChEBI" id="CHEBI:78449"/>
        <dbReference type="EC" id="2.3.1.39"/>
    </reaction>
</comment>
<keyword evidence="4 6" id="KW-0012">Acyltransferase</keyword>
<dbReference type="Gene3D" id="3.40.366.10">
    <property type="entry name" value="Malonyl-Coenzyme A Acyl Carrier Protein, domain 2"/>
    <property type="match status" value="1"/>
</dbReference>
<keyword evidence="10" id="KW-1185">Reference proteome</keyword>
<dbReference type="Pfam" id="PF00698">
    <property type="entry name" value="Acyl_transf_1"/>
    <property type="match status" value="1"/>
</dbReference>
<gene>
    <name evidence="9" type="ORF">MRX98_20845</name>
</gene>
<dbReference type="InterPro" id="IPR014043">
    <property type="entry name" value="Acyl_transferase_dom"/>
</dbReference>
<dbReference type="PIRSF" id="PIRSF000446">
    <property type="entry name" value="Mct"/>
    <property type="match status" value="1"/>
</dbReference>
<evidence type="ECO:0000313" key="9">
    <source>
        <dbReference type="EMBL" id="MCJ8503036.1"/>
    </source>
</evidence>
<dbReference type="InterPro" id="IPR001227">
    <property type="entry name" value="Ac_transferase_dom_sf"/>
</dbReference>
<dbReference type="Gene3D" id="3.30.70.250">
    <property type="entry name" value="Malonyl-CoA ACP transacylase, ACP-binding"/>
    <property type="match status" value="1"/>
</dbReference>
<organism evidence="9 10">
    <name type="scientific">Desulfatitalea alkaliphila</name>
    <dbReference type="NCBI Taxonomy" id="2929485"/>
    <lineage>
        <taxon>Bacteria</taxon>
        <taxon>Pseudomonadati</taxon>
        <taxon>Thermodesulfobacteriota</taxon>
        <taxon>Desulfobacteria</taxon>
        <taxon>Desulfobacterales</taxon>
        <taxon>Desulfosarcinaceae</taxon>
        <taxon>Desulfatitalea</taxon>
    </lineage>
</organism>
<dbReference type="GO" id="GO:0004314">
    <property type="term" value="F:[acyl-carrier-protein] S-malonyltransferase activity"/>
    <property type="evidence" value="ECO:0007669"/>
    <property type="project" value="UniProtKB-EC"/>
</dbReference>
<dbReference type="EMBL" id="JALJRB010000040">
    <property type="protein sequence ID" value="MCJ8503036.1"/>
    <property type="molecule type" value="Genomic_DNA"/>
</dbReference>
<dbReference type="AlphaFoldDB" id="A0AA41R8N5"/>
<dbReference type="InterPro" id="IPR016035">
    <property type="entry name" value="Acyl_Trfase/lysoPLipase"/>
</dbReference>
<reference evidence="9" key="1">
    <citation type="submission" date="2022-04" db="EMBL/GenBank/DDBJ databases">
        <title>Desulfatitalea alkaliphila sp. nov., a novel anaerobic sulfate-reducing bacterium isolated from terrestrial mud volcano, Taman Peninsula, Russia.</title>
        <authorList>
            <person name="Khomyakova M.A."/>
            <person name="Merkel A.Y."/>
            <person name="Slobodkin A.I."/>
        </authorList>
    </citation>
    <scope>NUCLEOTIDE SEQUENCE</scope>
    <source>
        <strain evidence="9">M08but</strain>
    </source>
</reference>
<comment type="caution">
    <text evidence="9">The sequence shown here is derived from an EMBL/GenBank/DDBJ whole genome shotgun (WGS) entry which is preliminary data.</text>
</comment>
<evidence type="ECO:0000256" key="6">
    <source>
        <dbReference type="PIRNR" id="PIRNR000446"/>
    </source>
</evidence>
<dbReference type="InterPro" id="IPR050858">
    <property type="entry name" value="Mal-CoA-ACP_Trans/PKS_FabD"/>
</dbReference>
<dbReference type="EC" id="2.3.1.39" evidence="1 6"/>
<dbReference type="PANTHER" id="PTHR42681">
    <property type="entry name" value="MALONYL-COA-ACYL CARRIER PROTEIN TRANSACYLASE, MITOCHONDRIAL"/>
    <property type="match status" value="1"/>
</dbReference>
<evidence type="ECO:0000256" key="7">
    <source>
        <dbReference type="PIRSR" id="PIRSR000446-1"/>
    </source>
</evidence>
<feature type="active site" evidence="7">
    <location>
        <position position="224"/>
    </location>
</feature>
<feature type="domain" description="Malonyl-CoA:ACP transacylase (MAT)" evidence="8">
    <location>
        <begin position="31"/>
        <end position="337"/>
    </location>
</feature>
<evidence type="ECO:0000256" key="4">
    <source>
        <dbReference type="ARBA" id="ARBA00023315"/>
    </source>
</evidence>
<dbReference type="SUPFAM" id="SSF55048">
    <property type="entry name" value="Probable ACP-binding domain of malonyl-CoA ACP transacylase"/>
    <property type="match status" value="1"/>
</dbReference>
<dbReference type="InterPro" id="IPR016036">
    <property type="entry name" value="Malonyl_transacylase_ACP-bd"/>
</dbReference>
<dbReference type="Proteomes" id="UP001165427">
    <property type="component" value="Unassembled WGS sequence"/>
</dbReference>
<evidence type="ECO:0000259" key="8">
    <source>
        <dbReference type="SMART" id="SM00827"/>
    </source>
</evidence>
<evidence type="ECO:0000256" key="1">
    <source>
        <dbReference type="ARBA" id="ARBA00013258"/>
    </source>
</evidence>
<dbReference type="SUPFAM" id="SSF52151">
    <property type="entry name" value="FabD/lysophospholipase-like"/>
    <property type="match status" value="1"/>
</dbReference>
<protein>
    <recommendedName>
        <fullName evidence="2 6">Malonyl CoA-acyl carrier protein transacylase</fullName>
        <ecNumber evidence="1 6">2.3.1.39</ecNumber>
    </recommendedName>
</protein>
<dbReference type="GO" id="GO:0006633">
    <property type="term" value="P:fatty acid biosynthetic process"/>
    <property type="evidence" value="ECO:0007669"/>
    <property type="project" value="TreeGrafter"/>
</dbReference>
<evidence type="ECO:0000313" key="10">
    <source>
        <dbReference type="Proteomes" id="UP001165427"/>
    </source>
</evidence>
<comment type="similarity">
    <text evidence="6">Belongs to the fabD family.</text>
</comment>
<evidence type="ECO:0000256" key="5">
    <source>
        <dbReference type="ARBA" id="ARBA00048462"/>
    </source>
</evidence>
<evidence type="ECO:0000256" key="2">
    <source>
        <dbReference type="ARBA" id="ARBA00018953"/>
    </source>
</evidence>
<keyword evidence="3 6" id="KW-0808">Transferase</keyword>